<evidence type="ECO:0000313" key="1">
    <source>
        <dbReference type="EMBL" id="MBN2067456.1"/>
    </source>
</evidence>
<dbReference type="Proteomes" id="UP000809243">
    <property type="component" value="Unassembled WGS sequence"/>
</dbReference>
<sequence length="95" mass="10712">TMNGFPIRVYMKGKQSLPVVGLDGKRRQVETRVHDVKVHDLFSVDEPSFEMQLAKGKALKKLKIGESYSCLMPAGRATEILKEIAGKRMLWYMGA</sequence>
<gene>
    <name evidence="1" type="ORF">JW744_03240</name>
</gene>
<comment type="caution">
    <text evidence="1">The sequence shown here is derived from an EMBL/GenBank/DDBJ whole genome shotgun (WGS) entry which is preliminary data.</text>
</comment>
<organism evidence="1 2">
    <name type="scientific">Candidatus Iainarchaeum sp</name>
    <dbReference type="NCBI Taxonomy" id="3101447"/>
    <lineage>
        <taxon>Archaea</taxon>
        <taxon>Candidatus Iainarchaeota</taxon>
        <taxon>Candidatus Iainarchaeia</taxon>
        <taxon>Candidatus Iainarchaeales</taxon>
        <taxon>Candidatus Iainarchaeaceae</taxon>
        <taxon>Candidatus Iainarchaeum</taxon>
    </lineage>
</organism>
<protein>
    <submittedName>
        <fullName evidence="1">Uncharacterized protein</fullName>
    </submittedName>
</protein>
<dbReference type="EMBL" id="JAFGDB010000053">
    <property type="protein sequence ID" value="MBN2067456.1"/>
    <property type="molecule type" value="Genomic_DNA"/>
</dbReference>
<accession>A0A939C4Q6</accession>
<evidence type="ECO:0000313" key="2">
    <source>
        <dbReference type="Proteomes" id="UP000809243"/>
    </source>
</evidence>
<dbReference type="AlphaFoldDB" id="A0A939C4Q6"/>
<feature type="non-terminal residue" evidence="1">
    <location>
        <position position="1"/>
    </location>
</feature>
<proteinExistence type="predicted"/>
<name>A0A939C4Q6_9ARCH</name>
<reference evidence="1" key="1">
    <citation type="submission" date="2021-01" db="EMBL/GenBank/DDBJ databases">
        <title>Active Sulfur Cycling in an Early Earth Analoge.</title>
        <authorList>
            <person name="Hahn C.R."/>
            <person name="Youssef N.H."/>
            <person name="Elshahed M."/>
        </authorList>
    </citation>
    <scope>NUCLEOTIDE SEQUENCE</scope>
    <source>
        <strain evidence="1">Zod_Metabat.1151</strain>
    </source>
</reference>